<feature type="transmembrane region" description="Helical" evidence="7">
    <location>
        <begin position="153"/>
        <end position="177"/>
    </location>
</feature>
<dbReference type="InterPro" id="IPR004681">
    <property type="entry name" value="TRAP_DctM"/>
</dbReference>
<proteinExistence type="inferred from homology"/>
<feature type="transmembrane region" description="Helical" evidence="7">
    <location>
        <begin position="234"/>
        <end position="257"/>
    </location>
</feature>
<keyword evidence="10" id="KW-1185">Reference proteome</keyword>
<feature type="transmembrane region" description="Helical" evidence="7">
    <location>
        <begin position="65"/>
        <end position="87"/>
    </location>
</feature>
<keyword evidence="3 7" id="KW-0997">Cell inner membrane</keyword>
<evidence type="ECO:0000256" key="6">
    <source>
        <dbReference type="ARBA" id="ARBA00023136"/>
    </source>
</evidence>
<evidence type="ECO:0000313" key="10">
    <source>
        <dbReference type="Proteomes" id="UP000648908"/>
    </source>
</evidence>
<evidence type="ECO:0000256" key="7">
    <source>
        <dbReference type="RuleBase" id="RU369079"/>
    </source>
</evidence>
<comment type="caution">
    <text evidence="9">The sequence shown here is derived from an EMBL/GenBank/DDBJ whole genome shotgun (WGS) entry which is preliminary data.</text>
</comment>
<reference evidence="9" key="1">
    <citation type="submission" date="2021-01" db="EMBL/GenBank/DDBJ databases">
        <title>Tabrizicola alba sp. nov. a motile alkaliphilic bacterium isolated from a soda lake.</title>
        <authorList>
            <person name="Szuroczki S."/>
            <person name="Abbaszade G."/>
            <person name="Schumann P."/>
            <person name="Toth E."/>
        </authorList>
    </citation>
    <scope>NUCLEOTIDE SEQUENCE</scope>
    <source>
        <strain evidence="9">DMG-N-6</strain>
    </source>
</reference>
<dbReference type="PANTHER" id="PTHR33362">
    <property type="entry name" value="SIALIC ACID TRAP TRANSPORTER PERMEASE PROTEIN SIAT-RELATED"/>
    <property type="match status" value="1"/>
</dbReference>
<protein>
    <recommendedName>
        <fullName evidence="7">TRAP transporter large permease protein</fullName>
    </recommendedName>
</protein>
<dbReference type="NCBIfam" id="TIGR00786">
    <property type="entry name" value="dctM"/>
    <property type="match status" value="1"/>
</dbReference>
<dbReference type="GO" id="GO:0005886">
    <property type="term" value="C:plasma membrane"/>
    <property type="evidence" value="ECO:0007669"/>
    <property type="project" value="UniProtKB-SubCell"/>
</dbReference>
<evidence type="ECO:0000313" key="9">
    <source>
        <dbReference type="EMBL" id="MBL4919207.1"/>
    </source>
</evidence>
<organism evidence="9 10">
    <name type="scientific">Szabonella alba</name>
    <dbReference type="NCBI Taxonomy" id="2804194"/>
    <lineage>
        <taxon>Bacteria</taxon>
        <taxon>Pseudomonadati</taxon>
        <taxon>Pseudomonadota</taxon>
        <taxon>Alphaproteobacteria</taxon>
        <taxon>Rhodobacterales</taxon>
        <taxon>Paracoccaceae</taxon>
        <taxon>Szabonella</taxon>
    </lineage>
</organism>
<comment type="subcellular location">
    <subcellularLocation>
        <location evidence="1 7">Cell inner membrane</location>
        <topology evidence="1 7">Multi-pass membrane protein</topology>
    </subcellularLocation>
</comment>
<evidence type="ECO:0000256" key="3">
    <source>
        <dbReference type="ARBA" id="ARBA00022519"/>
    </source>
</evidence>
<accession>A0A8K0VBU3</accession>
<evidence type="ECO:0000256" key="2">
    <source>
        <dbReference type="ARBA" id="ARBA00022475"/>
    </source>
</evidence>
<keyword evidence="2" id="KW-1003">Cell membrane</keyword>
<feature type="transmembrane region" description="Helical" evidence="7">
    <location>
        <begin position="293"/>
        <end position="314"/>
    </location>
</feature>
<feature type="transmembrane region" description="Helical" evidence="7">
    <location>
        <begin position="32"/>
        <end position="53"/>
    </location>
</feature>
<feature type="domain" description="TRAP C4-dicarboxylate transport system permease DctM subunit" evidence="8">
    <location>
        <begin position="13"/>
        <end position="440"/>
    </location>
</feature>
<keyword evidence="5 7" id="KW-1133">Transmembrane helix</keyword>
<feature type="transmembrane region" description="Helical" evidence="7">
    <location>
        <begin position="326"/>
        <end position="347"/>
    </location>
</feature>
<dbReference type="GO" id="GO:0022857">
    <property type="term" value="F:transmembrane transporter activity"/>
    <property type="evidence" value="ECO:0007669"/>
    <property type="project" value="UniProtKB-UniRule"/>
</dbReference>
<gene>
    <name evidence="9" type="ORF">JL811_18460</name>
</gene>
<comment type="similarity">
    <text evidence="7">Belongs to the TRAP transporter large permease family.</text>
</comment>
<comment type="subunit">
    <text evidence="7">The complex comprises the extracytoplasmic solute receptor protein and the two transmembrane proteins.</text>
</comment>
<keyword evidence="4 7" id="KW-0812">Transmembrane</keyword>
<dbReference type="AlphaFoldDB" id="A0A8K0VBU3"/>
<sequence length="442" mass="47059">MTESEILAILMMVSFIALLFTGFPVAWLLGGIAVLFTALAIALDTGFDTWIGVDMSFLSLIVDRLWGLMNNWVMVALPMFVFMGFMLDRSGAAERLLENLSKLFGRTKGGLAISVTLVGIILAASTGIVGASVVLLATLSVPTMVARGYDRRLIAGVVCAVGTLGILIPPSIMLVLIADQLALPVGDLFRGALLPGLMLGGCYLIYILAVGFFQPHRMPEHGADETLSMRSLLGALKAVLPPGLLIVAVLGSIFAGIATPTEASGVGAFGAVVLALLNRRLTGRVLLEVCTATTRMTAFIFGVLIGATAFSLILRGLGGDELIEGALMALPFEGLGIIIAILVIVFLLGFFMEYIEITLIVLPLVAPIVVALDYDLIWFTILFAICLQTSFLTPPVGFALFYFRSAVTSDFTVAEIYRGIIPFIAMQLFILACAIFVPGIVR</sequence>
<dbReference type="EMBL" id="JAESVN010000014">
    <property type="protein sequence ID" value="MBL4919207.1"/>
    <property type="molecule type" value="Genomic_DNA"/>
</dbReference>
<name>A0A8K0VBU3_9RHOB</name>
<dbReference type="RefSeq" id="WP_202690186.1">
    <property type="nucleotide sequence ID" value="NZ_JAESVN010000014.1"/>
</dbReference>
<keyword evidence="6 7" id="KW-0472">Membrane</keyword>
<feature type="transmembrane region" description="Helical" evidence="7">
    <location>
        <begin position="378"/>
        <end position="403"/>
    </location>
</feature>
<comment type="function">
    <text evidence="7">Part of the tripartite ATP-independent periplasmic (TRAP) transport system.</text>
</comment>
<feature type="transmembrane region" description="Helical" evidence="7">
    <location>
        <begin position="354"/>
        <end position="372"/>
    </location>
</feature>
<feature type="transmembrane region" description="Helical" evidence="7">
    <location>
        <begin position="263"/>
        <end position="281"/>
    </location>
</feature>
<evidence type="ECO:0000256" key="1">
    <source>
        <dbReference type="ARBA" id="ARBA00004429"/>
    </source>
</evidence>
<feature type="transmembrane region" description="Helical" evidence="7">
    <location>
        <begin position="7"/>
        <end position="26"/>
    </location>
</feature>
<keyword evidence="7" id="KW-0813">Transport</keyword>
<evidence type="ECO:0000256" key="5">
    <source>
        <dbReference type="ARBA" id="ARBA00022989"/>
    </source>
</evidence>
<evidence type="ECO:0000256" key="4">
    <source>
        <dbReference type="ARBA" id="ARBA00022692"/>
    </source>
</evidence>
<feature type="transmembrane region" description="Helical" evidence="7">
    <location>
        <begin position="415"/>
        <end position="441"/>
    </location>
</feature>
<dbReference type="InterPro" id="IPR010656">
    <property type="entry name" value="DctM"/>
</dbReference>
<dbReference type="Proteomes" id="UP000648908">
    <property type="component" value="Unassembled WGS sequence"/>
</dbReference>
<dbReference type="Pfam" id="PF06808">
    <property type="entry name" value="DctM"/>
    <property type="match status" value="1"/>
</dbReference>
<dbReference type="PANTHER" id="PTHR33362:SF7">
    <property type="entry name" value="SLL1103 PROTEIN"/>
    <property type="match status" value="1"/>
</dbReference>
<evidence type="ECO:0000259" key="8">
    <source>
        <dbReference type="Pfam" id="PF06808"/>
    </source>
</evidence>
<feature type="transmembrane region" description="Helical" evidence="7">
    <location>
        <begin position="111"/>
        <end position="141"/>
    </location>
</feature>
<feature type="transmembrane region" description="Helical" evidence="7">
    <location>
        <begin position="189"/>
        <end position="213"/>
    </location>
</feature>